<dbReference type="Proteomes" id="UP000751224">
    <property type="component" value="Unassembled WGS sequence"/>
</dbReference>
<dbReference type="InterPro" id="IPR021215">
    <property type="entry name" value="DUF2752"/>
</dbReference>
<dbReference type="EMBL" id="JAGZCC010000082">
    <property type="protein sequence ID" value="MBS5589106.1"/>
    <property type="molecule type" value="Genomic_DNA"/>
</dbReference>
<dbReference type="Pfam" id="PF10825">
    <property type="entry name" value="DUF2752"/>
    <property type="match status" value="1"/>
</dbReference>
<organism evidence="2 3">
    <name type="scientific">Thomasclavelia spiroformis</name>
    <dbReference type="NCBI Taxonomy" id="29348"/>
    <lineage>
        <taxon>Bacteria</taxon>
        <taxon>Bacillati</taxon>
        <taxon>Bacillota</taxon>
        <taxon>Erysipelotrichia</taxon>
        <taxon>Erysipelotrichales</taxon>
        <taxon>Coprobacillaceae</taxon>
        <taxon>Thomasclavelia</taxon>
    </lineage>
</organism>
<sequence>MRKKYLIIAGIIIVALIFVKFTLNFWISIMPQCLFFKVTGLYCPGCGGTRSVIALLNGNIWTAFKYNPGVVSLAIITGLVLFEKIFNKKILPRRLSFWVVFIIMLFFYYIIRNLL</sequence>
<keyword evidence="1" id="KW-0812">Transmembrane</keyword>
<protein>
    <submittedName>
        <fullName evidence="2">DUF2752 domain-containing protein</fullName>
    </submittedName>
</protein>
<dbReference type="RefSeq" id="WP_303888121.1">
    <property type="nucleotide sequence ID" value="NZ_JAGZCC010000082.1"/>
</dbReference>
<dbReference type="AlphaFoldDB" id="A0A943I8H9"/>
<evidence type="ECO:0000313" key="2">
    <source>
        <dbReference type="EMBL" id="MBS5589106.1"/>
    </source>
</evidence>
<feature type="transmembrane region" description="Helical" evidence="1">
    <location>
        <begin position="95"/>
        <end position="111"/>
    </location>
</feature>
<accession>A0A943I8H9</accession>
<proteinExistence type="predicted"/>
<comment type="caution">
    <text evidence="2">The sequence shown here is derived from an EMBL/GenBank/DDBJ whole genome shotgun (WGS) entry which is preliminary data.</text>
</comment>
<feature type="transmembrane region" description="Helical" evidence="1">
    <location>
        <begin position="5"/>
        <end position="27"/>
    </location>
</feature>
<evidence type="ECO:0000256" key="1">
    <source>
        <dbReference type="SAM" id="Phobius"/>
    </source>
</evidence>
<reference evidence="2" key="1">
    <citation type="submission" date="2021-02" db="EMBL/GenBank/DDBJ databases">
        <title>Infant gut strain persistence is associated with maternal origin, phylogeny, and functional potential including surface adhesion and iron acquisition.</title>
        <authorList>
            <person name="Lou Y.C."/>
        </authorList>
    </citation>
    <scope>NUCLEOTIDE SEQUENCE</scope>
    <source>
        <strain evidence="2">L3_108_000G1_dasL3_108_000G1_metabat.metabat.11</strain>
    </source>
</reference>
<keyword evidence="1" id="KW-1133">Transmembrane helix</keyword>
<name>A0A943I8H9_9FIRM</name>
<evidence type="ECO:0000313" key="3">
    <source>
        <dbReference type="Proteomes" id="UP000751224"/>
    </source>
</evidence>
<feature type="transmembrane region" description="Helical" evidence="1">
    <location>
        <begin position="66"/>
        <end position="83"/>
    </location>
</feature>
<keyword evidence="1" id="KW-0472">Membrane</keyword>
<gene>
    <name evidence="2" type="ORF">KHX14_09945</name>
</gene>